<proteinExistence type="predicted"/>
<feature type="non-terminal residue" evidence="1">
    <location>
        <position position="26"/>
    </location>
</feature>
<sequence length="26" mass="2633">MGGTSLSAAKGVAMRNHAHHCVLGRA</sequence>
<gene>
    <name evidence="1" type="ORF">LCGC14_2232090</name>
</gene>
<dbReference type="AlphaFoldDB" id="A0A0F9D881"/>
<comment type="caution">
    <text evidence="1">The sequence shown here is derived from an EMBL/GenBank/DDBJ whole genome shotgun (WGS) entry which is preliminary data.</text>
</comment>
<dbReference type="EMBL" id="LAZR01030052">
    <property type="protein sequence ID" value="KKL57769.1"/>
    <property type="molecule type" value="Genomic_DNA"/>
</dbReference>
<protein>
    <submittedName>
        <fullName evidence="1">Uncharacterized protein</fullName>
    </submittedName>
</protein>
<reference evidence="1" key="1">
    <citation type="journal article" date="2015" name="Nature">
        <title>Complex archaea that bridge the gap between prokaryotes and eukaryotes.</title>
        <authorList>
            <person name="Spang A."/>
            <person name="Saw J.H."/>
            <person name="Jorgensen S.L."/>
            <person name="Zaremba-Niedzwiedzka K."/>
            <person name="Martijn J."/>
            <person name="Lind A.E."/>
            <person name="van Eijk R."/>
            <person name="Schleper C."/>
            <person name="Guy L."/>
            <person name="Ettema T.J."/>
        </authorList>
    </citation>
    <scope>NUCLEOTIDE SEQUENCE</scope>
</reference>
<accession>A0A0F9D881</accession>
<name>A0A0F9D881_9ZZZZ</name>
<evidence type="ECO:0000313" key="1">
    <source>
        <dbReference type="EMBL" id="KKL57769.1"/>
    </source>
</evidence>
<organism evidence="1">
    <name type="scientific">marine sediment metagenome</name>
    <dbReference type="NCBI Taxonomy" id="412755"/>
    <lineage>
        <taxon>unclassified sequences</taxon>
        <taxon>metagenomes</taxon>
        <taxon>ecological metagenomes</taxon>
    </lineage>
</organism>